<protein>
    <submittedName>
        <fullName evidence="3">Sugar ABC transporter substrate-binding protein</fullName>
    </submittedName>
</protein>
<dbReference type="AlphaFoldDB" id="A0A839JYX2"/>
<feature type="compositionally biased region" description="Polar residues" evidence="1">
    <location>
        <begin position="31"/>
        <end position="40"/>
    </location>
</feature>
<dbReference type="EMBL" id="JACEGA010000001">
    <property type="protein sequence ID" value="MBB2182610.1"/>
    <property type="molecule type" value="Genomic_DNA"/>
</dbReference>
<name>A0A839JYX2_9FIRM</name>
<comment type="caution">
    <text evidence="3">The sequence shown here is derived from an EMBL/GenBank/DDBJ whole genome shotgun (WGS) entry which is preliminary data.</text>
</comment>
<evidence type="ECO:0000256" key="1">
    <source>
        <dbReference type="SAM" id="MobiDB-lite"/>
    </source>
</evidence>
<evidence type="ECO:0000313" key="3">
    <source>
        <dbReference type="EMBL" id="MBB2182610.1"/>
    </source>
</evidence>
<feature type="region of interest" description="Disordered" evidence="1">
    <location>
        <begin position="27"/>
        <end position="60"/>
    </location>
</feature>
<dbReference type="Proteomes" id="UP000574276">
    <property type="component" value="Unassembled WGS sequence"/>
</dbReference>
<dbReference type="PROSITE" id="PS51257">
    <property type="entry name" value="PROKAR_LIPOPROTEIN"/>
    <property type="match status" value="1"/>
</dbReference>
<feature type="signal peptide" evidence="2">
    <location>
        <begin position="1"/>
        <end position="21"/>
    </location>
</feature>
<accession>A0A839JYX2</accession>
<keyword evidence="4" id="KW-1185">Reference proteome</keyword>
<feature type="chain" id="PRO_5038350771" evidence="2">
    <location>
        <begin position="22"/>
        <end position="584"/>
    </location>
</feature>
<dbReference type="Gene3D" id="3.40.190.10">
    <property type="entry name" value="Periplasmic binding protein-like II"/>
    <property type="match status" value="2"/>
</dbReference>
<feature type="compositionally biased region" description="Basic and acidic residues" evidence="1">
    <location>
        <begin position="41"/>
        <end position="57"/>
    </location>
</feature>
<reference evidence="3 4" key="1">
    <citation type="submission" date="2020-07" db="EMBL/GenBank/DDBJ databases">
        <title>Characterization and genome sequencing of isolate MD1, a novel member within the family Lachnospiraceae.</title>
        <authorList>
            <person name="Rettenmaier R."/>
            <person name="Di Bello L."/>
            <person name="Zinser C."/>
            <person name="Scheitz K."/>
            <person name="Liebl W."/>
            <person name="Zverlov V."/>
        </authorList>
    </citation>
    <scope>NUCLEOTIDE SEQUENCE [LARGE SCALE GENOMIC DNA]</scope>
    <source>
        <strain evidence="3 4">MD1</strain>
    </source>
</reference>
<evidence type="ECO:0000256" key="2">
    <source>
        <dbReference type="SAM" id="SignalP"/>
    </source>
</evidence>
<dbReference type="PANTHER" id="PTHR43649">
    <property type="entry name" value="ARABINOSE-BINDING PROTEIN-RELATED"/>
    <property type="match status" value="1"/>
</dbReference>
<gene>
    <name evidence="3" type="ORF">H0486_06955</name>
</gene>
<dbReference type="InterPro" id="IPR050490">
    <property type="entry name" value="Bact_solute-bd_prot1"/>
</dbReference>
<dbReference type="SUPFAM" id="SSF53850">
    <property type="entry name" value="Periplasmic binding protein-like II"/>
    <property type="match status" value="1"/>
</dbReference>
<evidence type="ECO:0000313" key="4">
    <source>
        <dbReference type="Proteomes" id="UP000574276"/>
    </source>
</evidence>
<keyword evidence="2" id="KW-0732">Signal</keyword>
<dbReference type="PANTHER" id="PTHR43649:SF12">
    <property type="entry name" value="DIACETYLCHITOBIOSE BINDING PROTEIN DASA"/>
    <property type="match status" value="1"/>
</dbReference>
<sequence>MKKIKTLITLILVISMLSSIMVGCGKKEETNNNQGTTSQTEDTKKDDAAAQDDKTADSDTPAEIKQFTMFNAVPGTEVPDDNRLLNVIKEKTGAWAKVTWLTGQTAEERIGVMIAGGDYPDYITGSTGTAALLEAGALIPIDEYWDDYPNIKNYLSEAEWNKCRQADGHIYWIPQFGIIQGKDAATYHWDEAFWIQKDVLIWANFPKIRTMDQYFDLIEDYLKAHPTTEDGQETVGFSMSTEDWRYFGIENPPLFLMGYPNDGACIVDPETETAIDYNTIPEAKDYYKKMNEAWNRGLVHPETYTMSYDQYIALLSSGRVLGTLDQMWNFNTAQEALITAGKPGKTYVPLPITFSEDIKDRWHSPSALDVSNGLSITTSCKDIPGAMKFMDDLLSPEIMTLRSWGEEGKDYMVGEDGVFYRTEEQIANSNNQDWVTDNLVNGAYAYFPHYEGMLADGINTQDPKNQPNEFYNSLFDVEKQLLDGYGYKTFLDFLSSDEENEPWYPMWSFTNNWTNDTPEGLAKTKITELKHSWLPRVMMAPANEFDALWDEYQATYKEEVDVDAYLDALTTEIRRRAAVARGEE</sequence>
<organism evidence="3 4">
    <name type="scientific">Variimorphobacter saccharofermentans</name>
    <dbReference type="NCBI Taxonomy" id="2755051"/>
    <lineage>
        <taxon>Bacteria</taxon>
        <taxon>Bacillati</taxon>
        <taxon>Bacillota</taxon>
        <taxon>Clostridia</taxon>
        <taxon>Lachnospirales</taxon>
        <taxon>Lachnospiraceae</taxon>
        <taxon>Variimorphobacter</taxon>
    </lineage>
</organism>
<proteinExistence type="predicted"/>